<dbReference type="GO" id="GO:0034993">
    <property type="term" value="C:meiotic nuclear membrane microtubule tethering complex"/>
    <property type="evidence" value="ECO:0007669"/>
    <property type="project" value="TreeGrafter"/>
</dbReference>
<feature type="domain" description="SUN" evidence="5">
    <location>
        <begin position="11"/>
        <end position="203"/>
    </location>
</feature>
<evidence type="ECO:0000256" key="4">
    <source>
        <dbReference type="ARBA" id="ARBA00023136"/>
    </source>
</evidence>
<dbReference type="HOGENOM" id="CLU_1348769_0_0_1"/>
<dbReference type="EMBL" id="KB445801">
    <property type="protein sequence ID" value="EMD35103.1"/>
    <property type="molecule type" value="Genomic_DNA"/>
</dbReference>
<evidence type="ECO:0000313" key="6">
    <source>
        <dbReference type="EMBL" id="EMD35103.1"/>
    </source>
</evidence>
<keyword evidence="4" id="KW-0472">Membrane</keyword>
<evidence type="ECO:0000313" key="7">
    <source>
        <dbReference type="Proteomes" id="UP000016930"/>
    </source>
</evidence>
<protein>
    <recommendedName>
        <fullName evidence="5">SUN domain-containing protein</fullName>
    </recommendedName>
</protein>
<dbReference type="Gene3D" id="2.60.120.260">
    <property type="entry name" value="Galactose-binding domain-like"/>
    <property type="match status" value="1"/>
</dbReference>
<dbReference type="OrthoDB" id="342281at2759"/>
<dbReference type="Pfam" id="PF07738">
    <property type="entry name" value="Sad1_UNC"/>
    <property type="match status" value="1"/>
</dbReference>
<dbReference type="AlphaFoldDB" id="M2QDI6"/>
<dbReference type="PROSITE" id="PS51469">
    <property type="entry name" value="SUN"/>
    <property type="match status" value="1"/>
</dbReference>
<name>M2QDI6_CERS8</name>
<comment type="subcellular location">
    <subcellularLocation>
        <location evidence="1">Membrane</location>
    </subcellularLocation>
</comment>
<dbReference type="InterPro" id="IPR045119">
    <property type="entry name" value="SUN1-5"/>
</dbReference>
<dbReference type="PANTHER" id="PTHR12911:SF8">
    <property type="entry name" value="KLAROID PROTEIN-RELATED"/>
    <property type="match status" value="1"/>
</dbReference>
<dbReference type="STRING" id="914234.M2QDI6"/>
<dbReference type="GO" id="GO:0043495">
    <property type="term" value="F:protein-membrane adaptor activity"/>
    <property type="evidence" value="ECO:0007669"/>
    <property type="project" value="TreeGrafter"/>
</dbReference>
<reference evidence="6 7" key="1">
    <citation type="journal article" date="2012" name="Proc. Natl. Acad. Sci. U.S.A.">
        <title>Comparative genomics of Ceriporiopsis subvermispora and Phanerochaete chrysosporium provide insight into selective ligninolysis.</title>
        <authorList>
            <person name="Fernandez-Fueyo E."/>
            <person name="Ruiz-Duenas F.J."/>
            <person name="Ferreira P."/>
            <person name="Floudas D."/>
            <person name="Hibbett D.S."/>
            <person name="Canessa P."/>
            <person name="Larrondo L.F."/>
            <person name="James T.Y."/>
            <person name="Seelenfreund D."/>
            <person name="Lobos S."/>
            <person name="Polanco R."/>
            <person name="Tello M."/>
            <person name="Honda Y."/>
            <person name="Watanabe T."/>
            <person name="Watanabe T."/>
            <person name="Ryu J.S."/>
            <person name="Kubicek C.P."/>
            <person name="Schmoll M."/>
            <person name="Gaskell J."/>
            <person name="Hammel K.E."/>
            <person name="St John F.J."/>
            <person name="Vanden Wymelenberg A."/>
            <person name="Sabat G."/>
            <person name="Splinter BonDurant S."/>
            <person name="Syed K."/>
            <person name="Yadav J.S."/>
            <person name="Doddapaneni H."/>
            <person name="Subramanian V."/>
            <person name="Lavin J.L."/>
            <person name="Oguiza J.A."/>
            <person name="Perez G."/>
            <person name="Pisabarro A.G."/>
            <person name="Ramirez L."/>
            <person name="Santoyo F."/>
            <person name="Master E."/>
            <person name="Coutinho P.M."/>
            <person name="Henrissat B."/>
            <person name="Lombard V."/>
            <person name="Magnuson J.K."/>
            <person name="Kuees U."/>
            <person name="Hori C."/>
            <person name="Igarashi K."/>
            <person name="Samejima M."/>
            <person name="Held B.W."/>
            <person name="Barry K.W."/>
            <person name="LaButti K.M."/>
            <person name="Lapidus A."/>
            <person name="Lindquist E.A."/>
            <person name="Lucas S.M."/>
            <person name="Riley R."/>
            <person name="Salamov A.A."/>
            <person name="Hoffmeister D."/>
            <person name="Schwenk D."/>
            <person name="Hadar Y."/>
            <person name="Yarden O."/>
            <person name="de Vries R.P."/>
            <person name="Wiebenga A."/>
            <person name="Stenlid J."/>
            <person name="Eastwood D."/>
            <person name="Grigoriev I.V."/>
            <person name="Berka R.M."/>
            <person name="Blanchette R.A."/>
            <person name="Kersten P."/>
            <person name="Martinez A.T."/>
            <person name="Vicuna R."/>
            <person name="Cullen D."/>
        </authorList>
    </citation>
    <scope>NUCLEOTIDE SEQUENCE [LARGE SCALE GENOMIC DNA]</scope>
    <source>
        <strain evidence="6 7">B</strain>
    </source>
</reference>
<keyword evidence="7" id="KW-1185">Reference proteome</keyword>
<sequence>MAAMNTCDEEFTAISPALHAAIQEAVNAAVETCRMDFQAIVESPVFKAALENLVVGVLTSGYHGIFKSGDNDLSIAIDADVYLGKFEHLPSEIAIDIGQAPKHMMLWGVVDGKSNTHAFRQLVASELPGPDHQAPAIAKDLLWAPLTSFTYDITVDEPVQTFPVHQQYVKSGITFGVVVLEVLKNWESDSTCLYRVMLHGNHT</sequence>
<evidence type="ECO:0000259" key="5">
    <source>
        <dbReference type="PROSITE" id="PS51469"/>
    </source>
</evidence>
<accession>M2QDI6</accession>
<evidence type="ECO:0000256" key="3">
    <source>
        <dbReference type="ARBA" id="ARBA00022989"/>
    </source>
</evidence>
<dbReference type="InterPro" id="IPR012919">
    <property type="entry name" value="SUN_dom"/>
</dbReference>
<evidence type="ECO:0000256" key="2">
    <source>
        <dbReference type="ARBA" id="ARBA00022692"/>
    </source>
</evidence>
<dbReference type="Proteomes" id="UP000016930">
    <property type="component" value="Unassembled WGS sequence"/>
</dbReference>
<keyword evidence="3" id="KW-1133">Transmembrane helix</keyword>
<gene>
    <name evidence="6" type="ORF">CERSUDRAFT_97019</name>
</gene>
<organism evidence="6 7">
    <name type="scientific">Ceriporiopsis subvermispora (strain B)</name>
    <name type="common">White-rot fungus</name>
    <name type="synonym">Gelatoporia subvermispora</name>
    <dbReference type="NCBI Taxonomy" id="914234"/>
    <lineage>
        <taxon>Eukaryota</taxon>
        <taxon>Fungi</taxon>
        <taxon>Dikarya</taxon>
        <taxon>Basidiomycota</taxon>
        <taxon>Agaricomycotina</taxon>
        <taxon>Agaricomycetes</taxon>
        <taxon>Polyporales</taxon>
        <taxon>Gelatoporiaceae</taxon>
        <taxon>Gelatoporia</taxon>
    </lineage>
</organism>
<dbReference type="PANTHER" id="PTHR12911">
    <property type="entry name" value="SAD1/UNC-84-LIKE PROTEIN-RELATED"/>
    <property type="match status" value="1"/>
</dbReference>
<proteinExistence type="predicted"/>
<evidence type="ECO:0000256" key="1">
    <source>
        <dbReference type="ARBA" id="ARBA00004370"/>
    </source>
</evidence>
<keyword evidence="2" id="KW-0812">Transmembrane</keyword>